<comment type="caution">
    <text evidence="6">The sequence shown here is derived from an EMBL/GenBank/DDBJ whole genome shotgun (WGS) entry which is preliminary data.</text>
</comment>
<evidence type="ECO:0000256" key="4">
    <source>
        <dbReference type="ARBA" id="ARBA00023136"/>
    </source>
</evidence>
<keyword evidence="7" id="KW-1185">Reference proteome</keyword>
<evidence type="ECO:0000313" key="7">
    <source>
        <dbReference type="Proteomes" id="UP001303046"/>
    </source>
</evidence>
<dbReference type="Pfam" id="PF00083">
    <property type="entry name" value="Sugar_tr"/>
    <property type="match status" value="1"/>
</dbReference>
<evidence type="ECO:0008006" key="8">
    <source>
        <dbReference type="Google" id="ProtNLM"/>
    </source>
</evidence>
<feature type="transmembrane region" description="Helical" evidence="5">
    <location>
        <begin position="136"/>
        <end position="158"/>
    </location>
</feature>
<dbReference type="InterPro" id="IPR036259">
    <property type="entry name" value="MFS_trans_sf"/>
</dbReference>
<dbReference type="EMBL" id="JAVFWL010000004">
    <property type="protein sequence ID" value="KAK6751837.1"/>
    <property type="molecule type" value="Genomic_DNA"/>
</dbReference>
<dbReference type="PANTHER" id="PTHR23503:SF50">
    <property type="entry name" value="MAJOR FACILITATOR SUPERFAMILY (MFS) PROFILE DOMAIN-CONTAINING PROTEIN"/>
    <property type="match status" value="1"/>
</dbReference>
<evidence type="ECO:0000256" key="5">
    <source>
        <dbReference type="SAM" id="Phobius"/>
    </source>
</evidence>
<proteinExistence type="predicted"/>
<feature type="transmembrane region" description="Helical" evidence="5">
    <location>
        <begin position="29"/>
        <end position="48"/>
    </location>
</feature>
<feature type="transmembrane region" description="Helical" evidence="5">
    <location>
        <begin position="68"/>
        <end position="88"/>
    </location>
</feature>
<reference evidence="6 7" key="1">
    <citation type="submission" date="2023-08" db="EMBL/GenBank/DDBJ databases">
        <title>A Necator americanus chromosomal reference genome.</title>
        <authorList>
            <person name="Ilik V."/>
            <person name="Petrzelkova K.J."/>
            <person name="Pardy F."/>
            <person name="Fuh T."/>
            <person name="Niatou-Singa F.S."/>
            <person name="Gouil Q."/>
            <person name="Baker L."/>
            <person name="Ritchie M.E."/>
            <person name="Jex A.R."/>
            <person name="Gazzola D."/>
            <person name="Li H."/>
            <person name="Toshio Fujiwara R."/>
            <person name="Zhan B."/>
            <person name="Aroian R.V."/>
            <person name="Pafco B."/>
            <person name="Schwarz E.M."/>
        </authorList>
    </citation>
    <scope>NUCLEOTIDE SEQUENCE [LARGE SCALE GENOMIC DNA]</scope>
    <source>
        <strain evidence="6 7">Aroian</strain>
        <tissue evidence="6">Whole animal</tissue>
    </source>
</reference>
<evidence type="ECO:0000256" key="2">
    <source>
        <dbReference type="ARBA" id="ARBA00022692"/>
    </source>
</evidence>
<dbReference type="SUPFAM" id="SSF103473">
    <property type="entry name" value="MFS general substrate transporter"/>
    <property type="match status" value="1"/>
</dbReference>
<protein>
    <recommendedName>
        <fullName evidence="8">Major facilitator superfamily (MFS) profile domain-containing protein</fullName>
    </recommendedName>
</protein>
<gene>
    <name evidence="6" type="primary">Necator_chrIV.g16627</name>
    <name evidence="6" type="ORF">RB195_003330</name>
</gene>
<feature type="transmembrane region" description="Helical" evidence="5">
    <location>
        <begin position="164"/>
        <end position="185"/>
    </location>
</feature>
<keyword evidence="3 5" id="KW-1133">Transmembrane helix</keyword>
<dbReference type="InterPro" id="IPR005828">
    <property type="entry name" value="MFS_sugar_transport-like"/>
</dbReference>
<sequence>MSRNVLNHLSKMPLPFSIKRTLMRHEDRGKVVCIILLTSLFTIMPVGYHMVALNVPEEVIQRSMNQSLYNIFGVVLSSSSVALLWSIVVSCQSIGALLGCLMVTPLLNRCGVKTCALLPLFVQQIAPKEIKSSLSCFIHISVCFGAAIGAILSLDFMLGGTETWGYLLVAPGLLGVLQIAADFLIPETPNYYLQTGSYIQAIQSIK</sequence>
<dbReference type="InterPro" id="IPR045263">
    <property type="entry name" value="GLUT"/>
</dbReference>
<comment type="subcellular location">
    <subcellularLocation>
        <location evidence="1">Membrane</location>
    </subcellularLocation>
</comment>
<dbReference type="Gene3D" id="1.20.1250.20">
    <property type="entry name" value="MFS general substrate transporter like domains"/>
    <property type="match status" value="2"/>
</dbReference>
<organism evidence="6 7">
    <name type="scientific">Necator americanus</name>
    <name type="common">Human hookworm</name>
    <dbReference type="NCBI Taxonomy" id="51031"/>
    <lineage>
        <taxon>Eukaryota</taxon>
        <taxon>Metazoa</taxon>
        <taxon>Ecdysozoa</taxon>
        <taxon>Nematoda</taxon>
        <taxon>Chromadorea</taxon>
        <taxon>Rhabditida</taxon>
        <taxon>Rhabditina</taxon>
        <taxon>Rhabditomorpha</taxon>
        <taxon>Strongyloidea</taxon>
        <taxon>Ancylostomatidae</taxon>
        <taxon>Bunostominae</taxon>
        <taxon>Necator</taxon>
    </lineage>
</organism>
<dbReference type="PANTHER" id="PTHR23503">
    <property type="entry name" value="SOLUTE CARRIER FAMILY 2"/>
    <property type="match status" value="1"/>
</dbReference>
<evidence type="ECO:0000313" key="6">
    <source>
        <dbReference type="EMBL" id="KAK6751837.1"/>
    </source>
</evidence>
<accession>A0ABR1DN13</accession>
<name>A0ABR1DN13_NECAM</name>
<keyword evidence="4 5" id="KW-0472">Membrane</keyword>
<keyword evidence="2 5" id="KW-0812">Transmembrane</keyword>
<dbReference type="Proteomes" id="UP001303046">
    <property type="component" value="Unassembled WGS sequence"/>
</dbReference>
<evidence type="ECO:0000256" key="3">
    <source>
        <dbReference type="ARBA" id="ARBA00022989"/>
    </source>
</evidence>
<evidence type="ECO:0000256" key="1">
    <source>
        <dbReference type="ARBA" id="ARBA00004370"/>
    </source>
</evidence>